<accession>A0A2P2J3B7</accession>
<evidence type="ECO:0000313" key="1">
    <source>
        <dbReference type="EMBL" id="MBW87867.1"/>
    </source>
</evidence>
<dbReference type="AlphaFoldDB" id="A0A2P2J3B7"/>
<organism evidence="1">
    <name type="scientific">Rhizophora mucronata</name>
    <name type="common">Asiatic mangrove</name>
    <dbReference type="NCBI Taxonomy" id="61149"/>
    <lineage>
        <taxon>Eukaryota</taxon>
        <taxon>Viridiplantae</taxon>
        <taxon>Streptophyta</taxon>
        <taxon>Embryophyta</taxon>
        <taxon>Tracheophyta</taxon>
        <taxon>Spermatophyta</taxon>
        <taxon>Magnoliopsida</taxon>
        <taxon>eudicotyledons</taxon>
        <taxon>Gunneridae</taxon>
        <taxon>Pentapetalae</taxon>
        <taxon>rosids</taxon>
        <taxon>fabids</taxon>
        <taxon>Malpighiales</taxon>
        <taxon>Rhizophoraceae</taxon>
        <taxon>Rhizophora</taxon>
    </lineage>
</organism>
<name>A0A2P2J3B7_RHIMU</name>
<sequence>MTTFRSFGQIISWRLWRHQRHSFFLCCLLWTRAEFPCVICKTVVELDFWFRETF</sequence>
<proteinExistence type="predicted"/>
<dbReference type="EMBL" id="GGEC01007384">
    <property type="protein sequence ID" value="MBW87867.1"/>
    <property type="molecule type" value="Transcribed_RNA"/>
</dbReference>
<reference evidence="1" key="1">
    <citation type="submission" date="2018-02" db="EMBL/GenBank/DDBJ databases">
        <title>Rhizophora mucronata_Transcriptome.</title>
        <authorList>
            <person name="Meera S.P."/>
            <person name="Sreeshan A."/>
            <person name="Augustine A."/>
        </authorList>
    </citation>
    <scope>NUCLEOTIDE SEQUENCE</scope>
    <source>
        <tissue evidence="1">Leaf</tissue>
    </source>
</reference>
<protein>
    <submittedName>
        <fullName evidence="1">Uncharacterized protein</fullName>
    </submittedName>
</protein>